<dbReference type="InterPro" id="IPR011009">
    <property type="entry name" value="Kinase-like_dom_sf"/>
</dbReference>
<comment type="subcellular location">
    <subcellularLocation>
        <location evidence="1">Cell membrane</location>
        <topology evidence="1">Single-pass membrane protein</topology>
    </subcellularLocation>
    <subcellularLocation>
        <location evidence="2">Membrane</location>
        <topology evidence="2">Single-pass type I membrane protein</topology>
    </subcellularLocation>
</comment>
<evidence type="ECO:0000256" key="10">
    <source>
        <dbReference type="ARBA" id="ARBA00022737"/>
    </source>
</evidence>
<dbReference type="EnsemblPlants" id="HORVU.MOREX.r3.7HG0641280.1">
    <property type="protein sequence ID" value="HORVU.MOREX.r3.7HG0641280.1"/>
    <property type="gene ID" value="HORVU.MOREX.r3.7HG0641280"/>
</dbReference>
<keyword evidence="11 20" id="KW-0547">Nucleotide-binding</keyword>
<evidence type="ECO:0000256" key="9">
    <source>
        <dbReference type="ARBA" id="ARBA00022729"/>
    </source>
</evidence>
<dbReference type="GO" id="GO:0009755">
    <property type="term" value="P:hormone-mediated signaling pathway"/>
    <property type="evidence" value="ECO:0000318"/>
    <property type="project" value="GO_Central"/>
</dbReference>
<dbReference type="Gene3D" id="1.10.510.10">
    <property type="entry name" value="Transferase(Phosphotransferase) domain 1"/>
    <property type="match status" value="1"/>
</dbReference>
<dbReference type="FunFam" id="1.10.510.10:FF:000479">
    <property type="entry name" value="Leucine-rich repeat receptor-like protein kinase"/>
    <property type="match status" value="1"/>
</dbReference>
<keyword evidence="16" id="KW-0675">Receptor</keyword>
<evidence type="ECO:0000256" key="11">
    <source>
        <dbReference type="ARBA" id="ARBA00022741"/>
    </source>
</evidence>
<evidence type="ECO:0000256" key="16">
    <source>
        <dbReference type="ARBA" id="ARBA00023170"/>
    </source>
</evidence>
<keyword evidence="15 21" id="KW-0472">Membrane</keyword>
<dbReference type="Pfam" id="PF13855">
    <property type="entry name" value="LRR_8"/>
    <property type="match status" value="2"/>
</dbReference>
<evidence type="ECO:0000256" key="6">
    <source>
        <dbReference type="ARBA" id="ARBA00022614"/>
    </source>
</evidence>
<evidence type="ECO:0000256" key="1">
    <source>
        <dbReference type="ARBA" id="ARBA00004162"/>
    </source>
</evidence>
<evidence type="ECO:0000313" key="24">
    <source>
        <dbReference type="Proteomes" id="UP000011116"/>
    </source>
</evidence>
<dbReference type="InterPro" id="IPR000719">
    <property type="entry name" value="Prot_kinase_dom"/>
</dbReference>
<keyword evidence="9" id="KW-0732">Signal</keyword>
<keyword evidence="10" id="KW-0677">Repeat</keyword>
<dbReference type="GO" id="GO:0038023">
    <property type="term" value="F:signaling receptor activity"/>
    <property type="evidence" value="ECO:0000318"/>
    <property type="project" value="GO_Central"/>
</dbReference>
<dbReference type="SUPFAM" id="SSF56112">
    <property type="entry name" value="Protein kinase-like (PK-like)"/>
    <property type="match status" value="1"/>
</dbReference>
<comment type="catalytic activity">
    <reaction evidence="19">
        <text>L-seryl-[protein] + ATP = O-phospho-L-seryl-[protein] + ADP + H(+)</text>
        <dbReference type="Rhea" id="RHEA:17989"/>
        <dbReference type="Rhea" id="RHEA-COMP:9863"/>
        <dbReference type="Rhea" id="RHEA-COMP:11604"/>
        <dbReference type="ChEBI" id="CHEBI:15378"/>
        <dbReference type="ChEBI" id="CHEBI:29999"/>
        <dbReference type="ChEBI" id="CHEBI:30616"/>
        <dbReference type="ChEBI" id="CHEBI:83421"/>
        <dbReference type="ChEBI" id="CHEBI:456216"/>
        <dbReference type="EC" id="2.7.11.1"/>
    </reaction>
</comment>
<keyword evidence="6" id="KW-0433">Leucine-rich repeat</keyword>
<evidence type="ECO:0000256" key="4">
    <source>
        <dbReference type="ARBA" id="ARBA00022527"/>
    </source>
</evidence>
<proteinExistence type="predicted"/>
<dbReference type="SMR" id="A0A8I7BD17"/>
<dbReference type="PROSITE" id="PS50011">
    <property type="entry name" value="PROTEIN_KINASE_DOM"/>
    <property type="match status" value="1"/>
</dbReference>
<dbReference type="PANTHER" id="PTHR48005:SF90">
    <property type="entry name" value="OS02G0553000 PROTEIN"/>
    <property type="match status" value="1"/>
</dbReference>
<reference evidence="23" key="3">
    <citation type="submission" date="2022-01" db="UniProtKB">
        <authorList>
            <consortium name="EnsemblPlants"/>
        </authorList>
    </citation>
    <scope>IDENTIFICATION</scope>
    <source>
        <strain evidence="23">subsp. vulgare</strain>
    </source>
</reference>
<keyword evidence="17" id="KW-0325">Glycoprotein</keyword>
<dbReference type="FunFam" id="3.30.200.20:FF:000309">
    <property type="entry name" value="Leucine-rich repeat receptor protein kinase MSP1"/>
    <property type="match status" value="1"/>
</dbReference>
<dbReference type="SMART" id="SM00369">
    <property type="entry name" value="LRR_TYP"/>
    <property type="match status" value="5"/>
</dbReference>
<evidence type="ECO:0000256" key="17">
    <source>
        <dbReference type="ARBA" id="ARBA00023180"/>
    </source>
</evidence>
<reference evidence="23" key="2">
    <citation type="submission" date="2020-10" db="EMBL/GenBank/DDBJ databases">
        <authorList>
            <person name="Scholz U."/>
            <person name="Mascher M."/>
            <person name="Fiebig A."/>
        </authorList>
    </citation>
    <scope>NUCLEOTIDE SEQUENCE [LARGE SCALE GENOMIC DNA]</scope>
    <source>
        <strain evidence="23">cv. Morex</strain>
    </source>
</reference>
<dbReference type="PANTHER" id="PTHR48005">
    <property type="entry name" value="LEUCINE RICH REPEAT KINASE 2"/>
    <property type="match status" value="1"/>
</dbReference>
<feature type="domain" description="Protein kinase" evidence="22">
    <location>
        <begin position="482"/>
        <end position="760"/>
    </location>
</feature>
<keyword evidence="14 21" id="KW-1133">Transmembrane helix</keyword>
<keyword evidence="7" id="KW-0808">Transferase</keyword>
<dbReference type="Gramene" id="HORVU.MOREX.r2.7HG0532860.1">
    <property type="protein sequence ID" value="HORVU.MOREX.r2.7HG0532860.1"/>
    <property type="gene ID" value="HORVU.MOREX.r2.7HG0532860"/>
</dbReference>
<dbReference type="InterPro" id="IPR001611">
    <property type="entry name" value="Leu-rich_rpt"/>
</dbReference>
<dbReference type="InterPro" id="IPR003591">
    <property type="entry name" value="Leu-rich_rpt_typical-subtyp"/>
</dbReference>
<protein>
    <recommendedName>
        <fullName evidence="3">non-specific serine/threonine protein kinase</fullName>
        <ecNumber evidence="3">2.7.11.1</ecNumber>
    </recommendedName>
</protein>
<evidence type="ECO:0000256" key="15">
    <source>
        <dbReference type="ARBA" id="ARBA00023136"/>
    </source>
</evidence>
<dbReference type="InterPro" id="IPR051420">
    <property type="entry name" value="Ser_Thr_Kinases_DiverseReg"/>
</dbReference>
<dbReference type="GO" id="GO:0005524">
    <property type="term" value="F:ATP binding"/>
    <property type="evidence" value="ECO:0007669"/>
    <property type="project" value="UniProtKB-UniRule"/>
</dbReference>
<evidence type="ECO:0000259" key="22">
    <source>
        <dbReference type="PROSITE" id="PS50011"/>
    </source>
</evidence>
<feature type="binding site" evidence="20">
    <location>
        <position position="511"/>
    </location>
    <ligand>
        <name>ATP</name>
        <dbReference type="ChEBI" id="CHEBI:30616"/>
    </ligand>
</feature>
<dbReference type="Pfam" id="PF00560">
    <property type="entry name" value="LRR_1"/>
    <property type="match status" value="6"/>
</dbReference>
<keyword evidence="12" id="KW-0418">Kinase</keyword>
<dbReference type="GO" id="GO:0005886">
    <property type="term" value="C:plasma membrane"/>
    <property type="evidence" value="ECO:0000318"/>
    <property type="project" value="GO_Central"/>
</dbReference>
<organism evidence="23 24">
    <name type="scientific">Hordeum vulgare subsp. vulgare</name>
    <name type="common">Domesticated barley</name>
    <dbReference type="NCBI Taxonomy" id="112509"/>
    <lineage>
        <taxon>Eukaryota</taxon>
        <taxon>Viridiplantae</taxon>
        <taxon>Streptophyta</taxon>
        <taxon>Embryophyta</taxon>
        <taxon>Tracheophyta</taxon>
        <taxon>Spermatophyta</taxon>
        <taxon>Magnoliopsida</taxon>
        <taxon>Liliopsida</taxon>
        <taxon>Poales</taxon>
        <taxon>Poaceae</taxon>
        <taxon>BOP clade</taxon>
        <taxon>Pooideae</taxon>
        <taxon>Triticodae</taxon>
        <taxon>Triticeae</taxon>
        <taxon>Hordeinae</taxon>
        <taxon>Hordeum</taxon>
    </lineage>
</organism>
<dbReference type="FunFam" id="3.80.10.10:FF:000177">
    <property type="entry name" value="Leucine-rich repeat receptor-like serine/threonine-protein kinase At1g17230"/>
    <property type="match status" value="1"/>
</dbReference>
<evidence type="ECO:0000256" key="18">
    <source>
        <dbReference type="ARBA" id="ARBA00047899"/>
    </source>
</evidence>
<dbReference type="PRINTS" id="PR00019">
    <property type="entry name" value="LEURICHRPT"/>
</dbReference>
<keyword evidence="8 21" id="KW-0812">Transmembrane</keyword>
<dbReference type="Pfam" id="PF00069">
    <property type="entry name" value="Pkinase"/>
    <property type="match status" value="1"/>
</dbReference>
<evidence type="ECO:0000256" key="14">
    <source>
        <dbReference type="ARBA" id="ARBA00022989"/>
    </source>
</evidence>
<keyword evidence="13 20" id="KW-0067">ATP-binding</keyword>
<dbReference type="GO" id="GO:0004674">
    <property type="term" value="F:protein serine/threonine kinase activity"/>
    <property type="evidence" value="ECO:0007669"/>
    <property type="project" value="UniProtKB-KW"/>
</dbReference>
<feature type="transmembrane region" description="Helical" evidence="21">
    <location>
        <begin position="419"/>
        <end position="440"/>
    </location>
</feature>
<comment type="catalytic activity">
    <reaction evidence="18">
        <text>L-threonyl-[protein] + ATP = O-phospho-L-threonyl-[protein] + ADP + H(+)</text>
        <dbReference type="Rhea" id="RHEA:46608"/>
        <dbReference type="Rhea" id="RHEA-COMP:11060"/>
        <dbReference type="Rhea" id="RHEA-COMP:11605"/>
        <dbReference type="ChEBI" id="CHEBI:15378"/>
        <dbReference type="ChEBI" id="CHEBI:30013"/>
        <dbReference type="ChEBI" id="CHEBI:30616"/>
        <dbReference type="ChEBI" id="CHEBI:61977"/>
        <dbReference type="ChEBI" id="CHEBI:456216"/>
        <dbReference type="EC" id="2.7.11.1"/>
    </reaction>
</comment>
<dbReference type="InterPro" id="IPR017441">
    <property type="entry name" value="Protein_kinase_ATP_BS"/>
</dbReference>
<evidence type="ECO:0000256" key="5">
    <source>
        <dbReference type="ARBA" id="ARBA00022553"/>
    </source>
</evidence>
<evidence type="ECO:0000256" key="19">
    <source>
        <dbReference type="ARBA" id="ARBA00048679"/>
    </source>
</evidence>
<dbReference type="InterPro" id="IPR008266">
    <property type="entry name" value="Tyr_kinase_AS"/>
</dbReference>
<keyword evidence="5" id="KW-0597">Phosphoprotein</keyword>
<dbReference type="InterPro" id="IPR032675">
    <property type="entry name" value="LRR_dom_sf"/>
</dbReference>
<dbReference type="Gene3D" id="3.80.10.10">
    <property type="entry name" value="Ribonuclease Inhibitor"/>
    <property type="match status" value="3"/>
</dbReference>
<dbReference type="OMA" id="DQFAADY"/>
<evidence type="ECO:0000256" key="20">
    <source>
        <dbReference type="PROSITE-ProRule" id="PRU10141"/>
    </source>
</evidence>
<dbReference type="SUPFAM" id="SSF52058">
    <property type="entry name" value="L domain-like"/>
    <property type="match status" value="1"/>
</dbReference>
<dbReference type="Proteomes" id="UP000011116">
    <property type="component" value="Chromosome 7H"/>
</dbReference>
<dbReference type="PROSITE" id="PS00107">
    <property type="entry name" value="PROTEIN_KINASE_ATP"/>
    <property type="match status" value="1"/>
</dbReference>
<reference evidence="24" key="1">
    <citation type="journal article" date="2012" name="Nature">
        <title>A physical, genetic and functional sequence assembly of the barley genome.</title>
        <authorList>
            <consortium name="The International Barley Genome Sequencing Consortium"/>
            <person name="Mayer K.F."/>
            <person name="Waugh R."/>
            <person name="Brown J.W."/>
            <person name="Schulman A."/>
            <person name="Langridge P."/>
            <person name="Platzer M."/>
            <person name="Fincher G.B."/>
            <person name="Muehlbauer G.J."/>
            <person name="Sato K."/>
            <person name="Close T.J."/>
            <person name="Wise R.P."/>
            <person name="Stein N."/>
        </authorList>
    </citation>
    <scope>NUCLEOTIDE SEQUENCE [LARGE SCALE GENOMIC DNA]</scope>
    <source>
        <strain evidence="24">cv. Morex</strain>
    </source>
</reference>
<dbReference type="Gene3D" id="3.30.200.20">
    <property type="entry name" value="Phosphorylase Kinase, domain 1"/>
    <property type="match status" value="1"/>
</dbReference>
<evidence type="ECO:0000256" key="12">
    <source>
        <dbReference type="ARBA" id="ARBA00022777"/>
    </source>
</evidence>
<accession>A0A8I7BD17</accession>
<evidence type="ECO:0000256" key="13">
    <source>
        <dbReference type="ARBA" id="ARBA00022840"/>
    </source>
</evidence>
<dbReference type="FunFam" id="3.80.10.10:FF:000221">
    <property type="entry name" value="Leucine-rich repeat receptor-like protein kinase PXL1"/>
    <property type="match status" value="1"/>
</dbReference>
<keyword evidence="4" id="KW-0723">Serine/threonine-protein kinase</keyword>
<dbReference type="EC" id="2.7.11.1" evidence="3"/>
<evidence type="ECO:0000256" key="21">
    <source>
        <dbReference type="SAM" id="Phobius"/>
    </source>
</evidence>
<evidence type="ECO:0000256" key="2">
    <source>
        <dbReference type="ARBA" id="ARBA00004479"/>
    </source>
</evidence>
<dbReference type="Gramene" id="HORVU.MOREX.r3.7HG0641280.1">
    <property type="protein sequence ID" value="HORVU.MOREX.r3.7HG0641280.1"/>
    <property type="gene ID" value="HORVU.MOREX.r3.7HG0641280"/>
</dbReference>
<evidence type="ECO:0000256" key="7">
    <source>
        <dbReference type="ARBA" id="ARBA00022679"/>
    </source>
</evidence>
<keyword evidence="24" id="KW-1185">Reference proteome</keyword>
<evidence type="ECO:0000313" key="23">
    <source>
        <dbReference type="EnsemblPlants" id="HORVU.MOREX.r3.7HG0641280.1"/>
    </source>
</evidence>
<evidence type="ECO:0000256" key="8">
    <source>
        <dbReference type="ARBA" id="ARBA00022692"/>
    </source>
</evidence>
<sequence>MEYLSLSKNTFTGSISNNIGNLTKLSNLHLYQNQLSGQIPRELGYLMNLKVLSVSYNKLSGSIPNSLGNSTKLEKLLLHENQLSGSVPQEIGNLTSLVFLGLAFNKLSGALPSGLCAGGRLQYLTATNNKLVGPLPSTLLSCRSLVRVGLERNSLEGDITRMGAHPNLDYIDISSNRLFGKLSHRWSESHKLTKLRASNNNITGVIPSSIGKLSQLRLLDVSSNKLDGHIPPEIGNVTTLFNLSLSGNLLQGKVPQEIGSLNNLEYLDLSSNNLTGQLPRSIGHCLKLHFLKLSHNHLNGTIPLELGILVNLQDLLDLSDNSIDGAIPSVLGGLSMLQALNVSHNALSGNIPPSFHGMISLLSMDVSYNKLEGPVPHTRLFEEAPVRWFWHNKELCGVVKGLPHCDLPRSSRRGKKSGAILLAIIAVVVSIGFLIALATWQCRKKKPKAEIANVVQQPKMFAIWNFDGEDVYRKIVDATNNFSDTHCIGSGGSGYVYKAQLPTGELFAVKKIHLVDDDDQFNREIHVLMHIRHRNIVKLFGYCSASQGRFLVYEYMDRGSLSAYLKHKETAVELDWTRRLNIAWDVAHALSYKHHDCFAPIVHRDITSNNILLDLEFKAHISDFGLAKVLDVDASNCISLAGTKGYLAPELAYTTRVTEKCDVYSFGVLVLELFMGHHPGDLLSSMDNHNRSTLLGNLLDTCLPLPEAEIASEIFQVVVVAVRCIEPDPLHRPTMQKVIKVFSRAERQLANNLDYIHTAIVIPACSS</sequence>
<dbReference type="AlphaFoldDB" id="A0A8I7BD17"/>
<name>A0A8I7BD17_HORVV</name>
<evidence type="ECO:0000256" key="3">
    <source>
        <dbReference type="ARBA" id="ARBA00012513"/>
    </source>
</evidence>
<dbReference type="SUPFAM" id="SSF52047">
    <property type="entry name" value="RNI-like"/>
    <property type="match status" value="1"/>
</dbReference>
<dbReference type="PROSITE" id="PS00109">
    <property type="entry name" value="PROTEIN_KINASE_TYR"/>
    <property type="match status" value="1"/>
</dbReference>